<evidence type="ECO:0000256" key="6">
    <source>
        <dbReference type="SAM" id="Phobius"/>
    </source>
</evidence>
<feature type="transmembrane region" description="Helical" evidence="6">
    <location>
        <begin position="92"/>
        <end position="111"/>
    </location>
</feature>
<evidence type="ECO:0000256" key="4">
    <source>
        <dbReference type="ARBA" id="ARBA00022989"/>
    </source>
</evidence>
<comment type="caution">
    <text evidence="7">The sequence shown here is derived from an EMBL/GenBank/DDBJ whole genome shotgun (WGS) entry which is preliminary data.</text>
</comment>
<keyword evidence="8" id="KW-1185">Reference proteome</keyword>
<dbReference type="InterPro" id="IPR006696">
    <property type="entry name" value="DUF423"/>
</dbReference>
<dbReference type="Proteomes" id="UP000679725">
    <property type="component" value="Unassembled WGS sequence"/>
</dbReference>
<name>A0ABM8UJK6_9BACT</name>
<reference evidence="7 8" key="1">
    <citation type="submission" date="2021-04" db="EMBL/GenBank/DDBJ databases">
        <authorList>
            <person name="Rodrigo-Torres L."/>
            <person name="Arahal R. D."/>
            <person name="Lucena T."/>
        </authorList>
    </citation>
    <scope>NUCLEOTIDE SEQUENCE [LARGE SCALE GENOMIC DNA]</scope>
    <source>
        <strain evidence="7 8">CECT 9623</strain>
    </source>
</reference>
<feature type="transmembrane region" description="Helical" evidence="6">
    <location>
        <begin position="49"/>
        <end position="72"/>
    </location>
</feature>
<evidence type="ECO:0000256" key="1">
    <source>
        <dbReference type="ARBA" id="ARBA00004141"/>
    </source>
</evidence>
<keyword evidence="3 6" id="KW-0812">Transmembrane</keyword>
<keyword evidence="4 6" id="KW-1133">Transmembrane helix</keyword>
<dbReference type="Pfam" id="PF04241">
    <property type="entry name" value="DUF423"/>
    <property type="match status" value="1"/>
</dbReference>
<dbReference type="EMBL" id="CAJRAU010000001">
    <property type="protein sequence ID" value="CAG5067687.1"/>
    <property type="molecule type" value="Genomic_DNA"/>
</dbReference>
<evidence type="ECO:0000256" key="3">
    <source>
        <dbReference type="ARBA" id="ARBA00022692"/>
    </source>
</evidence>
<organism evidence="7 8">
    <name type="scientific">Dyadobacter linearis</name>
    <dbReference type="NCBI Taxonomy" id="2823330"/>
    <lineage>
        <taxon>Bacteria</taxon>
        <taxon>Pseudomonadati</taxon>
        <taxon>Bacteroidota</taxon>
        <taxon>Cytophagia</taxon>
        <taxon>Cytophagales</taxon>
        <taxon>Spirosomataceae</taxon>
        <taxon>Dyadobacter</taxon>
    </lineage>
</organism>
<evidence type="ECO:0000256" key="5">
    <source>
        <dbReference type="ARBA" id="ARBA00023136"/>
    </source>
</evidence>
<accession>A0ABM8UJK6</accession>
<comment type="subcellular location">
    <subcellularLocation>
        <location evidence="1">Membrane</location>
        <topology evidence="1">Multi-pass membrane protein</topology>
    </subcellularLocation>
</comment>
<comment type="similarity">
    <text evidence="2">Belongs to the UPF0382 family.</text>
</comment>
<evidence type="ECO:0000256" key="2">
    <source>
        <dbReference type="ARBA" id="ARBA00009694"/>
    </source>
</evidence>
<sequence>MNVLVRDLRRWFNSAFPVPQYNKIGTNGWLHFPQRLTLPTDLKIYFMKFMIQAGGILGALAVALGAFGAHALKGMLEASGRSETFETAVKYQFYHAIAMVLVGLLMQRAGADAVKLLGWSGNAFAIGVIIFSGSLYAICFTGITKFGATAPIGGLALIVGWVLLILAAGKL</sequence>
<evidence type="ECO:0000313" key="7">
    <source>
        <dbReference type="EMBL" id="CAG5067687.1"/>
    </source>
</evidence>
<proteinExistence type="inferred from homology"/>
<dbReference type="PANTHER" id="PTHR43461">
    <property type="entry name" value="TRANSMEMBRANE PROTEIN 256"/>
    <property type="match status" value="1"/>
</dbReference>
<keyword evidence="5 6" id="KW-0472">Membrane</keyword>
<feature type="transmembrane region" description="Helical" evidence="6">
    <location>
        <begin position="123"/>
        <end position="143"/>
    </location>
</feature>
<feature type="transmembrane region" description="Helical" evidence="6">
    <location>
        <begin position="149"/>
        <end position="169"/>
    </location>
</feature>
<dbReference type="PANTHER" id="PTHR43461:SF1">
    <property type="entry name" value="TRANSMEMBRANE PROTEIN 256"/>
    <property type="match status" value="1"/>
</dbReference>
<evidence type="ECO:0008006" key="9">
    <source>
        <dbReference type="Google" id="ProtNLM"/>
    </source>
</evidence>
<protein>
    <recommendedName>
        <fullName evidence="9">DUF423 domain-containing protein</fullName>
    </recommendedName>
</protein>
<gene>
    <name evidence="7" type="ORF">DYBT9623_00408</name>
</gene>
<evidence type="ECO:0000313" key="8">
    <source>
        <dbReference type="Proteomes" id="UP000679725"/>
    </source>
</evidence>